<keyword evidence="2" id="KW-1185">Reference proteome</keyword>
<gene>
    <name evidence="1" type="ORF">NPIL_21511</name>
</gene>
<comment type="caution">
    <text evidence="1">The sequence shown here is derived from an EMBL/GenBank/DDBJ whole genome shotgun (WGS) entry which is preliminary data.</text>
</comment>
<dbReference type="AlphaFoldDB" id="A0A8X6Q291"/>
<reference evidence="1" key="1">
    <citation type="submission" date="2020-08" db="EMBL/GenBank/DDBJ databases">
        <title>Multicomponent nature underlies the extraordinary mechanical properties of spider dragline silk.</title>
        <authorList>
            <person name="Kono N."/>
            <person name="Nakamura H."/>
            <person name="Mori M."/>
            <person name="Yoshida Y."/>
            <person name="Ohtoshi R."/>
            <person name="Malay A.D."/>
            <person name="Moran D.A.P."/>
            <person name="Tomita M."/>
            <person name="Numata K."/>
            <person name="Arakawa K."/>
        </authorList>
    </citation>
    <scope>NUCLEOTIDE SEQUENCE</scope>
</reference>
<evidence type="ECO:0000313" key="1">
    <source>
        <dbReference type="EMBL" id="GFT98020.1"/>
    </source>
</evidence>
<organism evidence="1 2">
    <name type="scientific">Nephila pilipes</name>
    <name type="common">Giant wood spider</name>
    <name type="synonym">Nephila maculata</name>
    <dbReference type="NCBI Taxonomy" id="299642"/>
    <lineage>
        <taxon>Eukaryota</taxon>
        <taxon>Metazoa</taxon>
        <taxon>Ecdysozoa</taxon>
        <taxon>Arthropoda</taxon>
        <taxon>Chelicerata</taxon>
        <taxon>Arachnida</taxon>
        <taxon>Araneae</taxon>
        <taxon>Araneomorphae</taxon>
        <taxon>Entelegynae</taxon>
        <taxon>Araneoidea</taxon>
        <taxon>Nephilidae</taxon>
        <taxon>Nephila</taxon>
    </lineage>
</organism>
<dbReference type="EMBL" id="BMAW01026593">
    <property type="protein sequence ID" value="GFT98020.1"/>
    <property type="molecule type" value="Genomic_DNA"/>
</dbReference>
<protein>
    <submittedName>
        <fullName evidence="1">Uncharacterized protein</fullName>
    </submittedName>
</protein>
<name>A0A8X6Q291_NEPPI</name>
<proteinExistence type="predicted"/>
<dbReference type="Proteomes" id="UP000887013">
    <property type="component" value="Unassembled WGS sequence"/>
</dbReference>
<evidence type="ECO:0000313" key="2">
    <source>
        <dbReference type="Proteomes" id="UP000887013"/>
    </source>
</evidence>
<sequence>MTYTHTAATSVWKEALFLNVTEGGISSPVKVTVMMVVTVSSSGPDAASARSQEEFFLACHFYEVVLEAYMMDLDEDVMLRCDSPDFQS</sequence>
<accession>A0A8X6Q291</accession>